<dbReference type="OrthoDB" id="3821113at2759"/>
<dbReference type="Pfam" id="PF03643">
    <property type="entry name" value="Vps26"/>
    <property type="match status" value="1"/>
</dbReference>
<name>A0A023B4G8_GRENI</name>
<dbReference type="eggNOG" id="KOG3063">
    <property type="taxonomic scope" value="Eukaryota"/>
</dbReference>
<evidence type="ECO:0000313" key="2">
    <source>
        <dbReference type="EMBL" id="EZG56713.1"/>
    </source>
</evidence>
<proteinExistence type="inferred from homology"/>
<evidence type="ECO:0000256" key="1">
    <source>
        <dbReference type="ARBA" id="ARBA00009100"/>
    </source>
</evidence>
<comment type="similarity">
    <text evidence="1">Belongs to the VPS26 family.</text>
</comment>
<dbReference type="InterPro" id="IPR014756">
    <property type="entry name" value="Ig_E-set"/>
</dbReference>
<gene>
    <name evidence="2" type="ORF">GNI_101720</name>
</gene>
<dbReference type="Gene3D" id="2.60.40.640">
    <property type="match status" value="2"/>
</dbReference>
<dbReference type="InterPro" id="IPR028934">
    <property type="entry name" value="Vps26-related"/>
</dbReference>
<dbReference type="VEuPathDB" id="CryptoDB:GNI_101720"/>
<sequence length="323" mass="36205">MVMVAVKAFPMNIQSLFGGQNGQNAPVIVDIIMDQQPCKSFKDGMPIKGSIIVHSAAKNRINVTGINIELIGKLEVSSCKNPLSINFCYVNKSLPIIDSNNYPFTFKSPELPYNTYNGVRAKVRYYLKCTVTKDSTPIYKELDILVLNTAQGPPIPVRPLNIDVGIEDCLHIDVRLDRNAINLNGQILGHVHFLVVKLVVKHMEINILRTEIVGGILSDQSSAEGQLTHETTPVFRYELMDGTPGKGEIVPIRMNLRNVPVGPTEINVANNFSVRYFLSVVIVDESDRRYFKKQEVWFYRSEQTPEVTETAFEIPEGCLHCDP</sequence>
<dbReference type="RefSeq" id="XP_011131181.1">
    <property type="nucleotide sequence ID" value="XM_011132879.1"/>
</dbReference>
<protein>
    <submittedName>
        <fullName evidence="2">Vacuolar protein sorting-associated protein 26</fullName>
    </submittedName>
</protein>
<organism evidence="2 3">
    <name type="scientific">Gregarina niphandrodes</name>
    <name type="common">Septate eugregarine</name>
    <dbReference type="NCBI Taxonomy" id="110365"/>
    <lineage>
        <taxon>Eukaryota</taxon>
        <taxon>Sar</taxon>
        <taxon>Alveolata</taxon>
        <taxon>Apicomplexa</taxon>
        <taxon>Conoidasida</taxon>
        <taxon>Gregarinasina</taxon>
        <taxon>Eugregarinorida</taxon>
        <taxon>Gregarinidae</taxon>
        <taxon>Gregarina</taxon>
    </lineage>
</organism>
<dbReference type="InterPro" id="IPR014752">
    <property type="entry name" value="Arrestin-like_C"/>
</dbReference>
<dbReference type="Proteomes" id="UP000019763">
    <property type="component" value="Unassembled WGS sequence"/>
</dbReference>
<accession>A0A023B4G8</accession>
<dbReference type="PANTHER" id="PTHR12233">
    <property type="entry name" value="VACUOLAR PROTEIN SORTING 26 RELATED"/>
    <property type="match status" value="1"/>
</dbReference>
<reference evidence="2" key="1">
    <citation type="submission" date="2013-12" db="EMBL/GenBank/DDBJ databases">
        <authorList>
            <person name="Omoto C.K."/>
            <person name="Sibley D."/>
            <person name="Venepally P."/>
            <person name="Hadjithomas M."/>
            <person name="Karamycheva S."/>
            <person name="Brunk B."/>
            <person name="Roos D."/>
            <person name="Caler E."/>
            <person name="Lorenzi H."/>
        </authorList>
    </citation>
    <scope>NUCLEOTIDE SEQUENCE</scope>
</reference>
<comment type="caution">
    <text evidence="2">The sequence shown here is derived from an EMBL/GenBank/DDBJ whole genome shotgun (WGS) entry which is preliminary data.</text>
</comment>
<dbReference type="GO" id="GO:0006886">
    <property type="term" value="P:intracellular protein transport"/>
    <property type="evidence" value="ECO:0007669"/>
    <property type="project" value="InterPro"/>
</dbReference>
<dbReference type="EMBL" id="AFNH02000762">
    <property type="protein sequence ID" value="EZG56713.1"/>
    <property type="molecule type" value="Genomic_DNA"/>
</dbReference>
<dbReference type="SUPFAM" id="SSF81296">
    <property type="entry name" value="E set domains"/>
    <property type="match status" value="1"/>
</dbReference>
<dbReference type="AlphaFoldDB" id="A0A023B4G8"/>
<dbReference type="OMA" id="CNVLITF"/>
<evidence type="ECO:0000313" key="3">
    <source>
        <dbReference type="Proteomes" id="UP000019763"/>
    </source>
</evidence>
<dbReference type="GeneID" id="22913599"/>
<keyword evidence="3" id="KW-1185">Reference proteome</keyword>